<protein>
    <submittedName>
        <fullName evidence="5">Thioredoxin</fullName>
    </submittedName>
</protein>
<dbReference type="PANTHER" id="PTHR45663">
    <property type="entry name" value="GEO12009P1"/>
    <property type="match status" value="1"/>
</dbReference>
<dbReference type="InterPro" id="IPR013766">
    <property type="entry name" value="Thioredoxin_domain"/>
</dbReference>
<keyword evidence="2" id="KW-0249">Electron transport</keyword>
<evidence type="ECO:0000313" key="5">
    <source>
        <dbReference type="EMBL" id="CAG7579832.1"/>
    </source>
</evidence>
<dbReference type="InterPro" id="IPR017937">
    <property type="entry name" value="Thioredoxin_CS"/>
</dbReference>
<evidence type="ECO:0000259" key="4">
    <source>
        <dbReference type="PROSITE" id="PS51352"/>
    </source>
</evidence>
<proteinExistence type="predicted"/>
<gene>
    <name evidence="5" type="primary">trxA</name>
    <name evidence="5" type="ORF">SLAVMIC_00116</name>
</gene>
<evidence type="ECO:0000256" key="3">
    <source>
        <dbReference type="ARBA" id="ARBA00023157"/>
    </source>
</evidence>
<dbReference type="CDD" id="cd02947">
    <property type="entry name" value="TRX_family"/>
    <property type="match status" value="1"/>
</dbReference>
<organism evidence="5">
    <name type="scientific">uncultured marine phage</name>
    <dbReference type="NCBI Taxonomy" id="707152"/>
    <lineage>
        <taxon>Viruses</taxon>
        <taxon>environmental samples</taxon>
    </lineage>
</organism>
<evidence type="ECO:0000256" key="2">
    <source>
        <dbReference type="ARBA" id="ARBA00022982"/>
    </source>
</evidence>
<dbReference type="GO" id="GO:0015035">
    <property type="term" value="F:protein-disulfide reductase activity"/>
    <property type="evidence" value="ECO:0007669"/>
    <property type="project" value="TreeGrafter"/>
</dbReference>
<dbReference type="PANTHER" id="PTHR45663:SF11">
    <property type="entry name" value="GEO12009P1"/>
    <property type="match status" value="1"/>
</dbReference>
<name>A0A8D9FQH1_9VIRU</name>
<keyword evidence="3" id="KW-1015">Disulfide bond</keyword>
<evidence type="ECO:0000256" key="1">
    <source>
        <dbReference type="ARBA" id="ARBA00022448"/>
    </source>
</evidence>
<dbReference type="Gene3D" id="3.40.30.10">
    <property type="entry name" value="Glutaredoxin"/>
    <property type="match status" value="1"/>
</dbReference>
<feature type="domain" description="Thioredoxin" evidence="4">
    <location>
        <begin position="6"/>
        <end position="142"/>
    </location>
</feature>
<reference evidence="5" key="1">
    <citation type="submission" date="2021-06" db="EMBL/GenBank/DDBJ databases">
        <authorList>
            <person name="Gannon L."/>
            <person name="Redgwell R T."/>
            <person name="Michniewski S."/>
            <person name="Harrison D C."/>
            <person name="Millard A."/>
        </authorList>
    </citation>
    <scope>NUCLEOTIDE SEQUENCE</scope>
</reference>
<accession>A0A8D9FQH1</accession>
<dbReference type="EMBL" id="OU342829">
    <property type="protein sequence ID" value="CAG7579832.1"/>
    <property type="molecule type" value="Genomic_DNA"/>
</dbReference>
<dbReference type="PROSITE" id="PS00194">
    <property type="entry name" value="THIOREDOXIN_1"/>
    <property type="match status" value="1"/>
</dbReference>
<dbReference type="InterPro" id="IPR036249">
    <property type="entry name" value="Thioredoxin-like_sf"/>
</dbReference>
<keyword evidence="1" id="KW-0813">Transport</keyword>
<sequence length="143" mass="16701">MKRFFKLVLLSLSVMLLLTNCGEGEVRSGEDYNNIEDHGRVGEKIDDLRFLDSEYAIVQFSADWCVWCRKQYPNLIESSKIHLEVDYYLLDVDSEDGKKIKEDYGVKGLPTTIYFENGEEICRETGYQSPEDIEEEINYLTNY</sequence>
<dbReference type="Pfam" id="PF00085">
    <property type="entry name" value="Thioredoxin"/>
    <property type="match status" value="1"/>
</dbReference>
<dbReference type="PROSITE" id="PS51352">
    <property type="entry name" value="THIOREDOXIN_2"/>
    <property type="match status" value="1"/>
</dbReference>
<dbReference type="SUPFAM" id="SSF52833">
    <property type="entry name" value="Thioredoxin-like"/>
    <property type="match status" value="1"/>
</dbReference>